<proteinExistence type="inferred from homology"/>
<keyword evidence="3" id="KW-1003">Cell membrane</keyword>
<keyword evidence="4 7" id="KW-0812">Transmembrane</keyword>
<name>A0A7T2VSJ2_9LACT</name>
<evidence type="ECO:0000259" key="8">
    <source>
        <dbReference type="PROSITE" id="PS50928"/>
    </source>
</evidence>
<gene>
    <name evidence="10" type="ORF">I6G68_01530</name>
    <name evidence="9" type="ORF">ODY43_05865</name>
</gene>
<protein>
    <submittedName>
        <fullName evidence="10">ABC transporter permease</fullName>
    </submittedName>
</protein>
<dbReference type="AlphaFoldDB" id="A0A7T2VSJ2"/>
<sequence>MKKYSQLKGLGLLFWLLILVGWQLAFSGSGGQGLNIPSITEIWQAFLSLCQEGYAGIPLSIHLRASFVRLFLALFSSTLLALPLGILSGFSPIIRYVVQSLVNFIRPIPPLAYYPLLIMLVGISDASKIILLFIAAFAPLYLAVVSGIEQVRSDYILSAESLGASRLMIMREVIWPSVLASFIVGLRTAFGFAYTTLVSAEMTAAESGLGWLVIDASRYLKIDVVFVGIILMGLTGLIFDRVLDGIEKQLVFWKGQG</sequence>
<evidence type="ECO:0000256" key="1">
    <source>
        <dbReference type="ARBA" id="ARBA00004651"/>
    </source>
</evidence>
<dbReference type="GeneID" id="35768283"/>
<dbReference type="SUPFAM" id="SSF161098">
    <property type="entry name" value="MetI-like"/>
    <property type="match status" value="1"/>
</dbReference>
<accession>A0A7T2VSJ2</accession>
<dbReference type="Gene3D" id="1.10.3720.10">
    <property type="entry name" value="MetI-like"/>
    <property type="match status" value="1"/>
</dbReference>
<feature type="domain" description="ABC transmembrane type-1" evidence="8">
    <location>
        <begin position="63"/>
        <end position="243"/>
    </location>
</feature>
<evidence type="ECO:0000256" key="5">
    <source>
        <dbReference type="ARBA" id="ARBA00022989"/>
    </source>
</evidence>
<dbReference type="PANTHER" id="PTHR30151:SF25">
    <property type="entry name" value="TAURINE TRANSPORT SYSTEM PERMEASE PROTEIN TAUC"/>
    <property type="match status" value="1"/>
</dbReference>
<evidence type="ECO:0000313" key="9">
    <source>
        <dbReference type="EMBL" id="MCY3053510.1"/>
    </source>
</evidence>
<organism evidence="10 11">
    <name type="scientific">Aerococcus urinae</name>
    <dbReference type="NCBI Taxonomy" id="1376"/>
    <lineage>
        <taxon>Bacteria</taxon>
        <taxon>Bacillati</taxon>
        <taxon>Bacillota</taxon>
        <taxon>Bacilli</taxon>
        <taxon>Lactobacillales</taxon>
        <taxon>Aerococcaceae</taxon>
        <taxon>Aerococcus</taxon>
    </lineage>
</organism>
<feature type="transmembrane region" description="Helical" evidence="7">
    <location>
        <begin position="219"/>
        <end position="239"/>
    </location>
</feature>
<evidence type="ECO:0000256" key="4">
    <source>
        <dbReference type="ARBA" id="ARBA00022692"/>
    </source>
</evidence>
<dbReference type="EMBL" id="JAOTML010000006">
    <property type="protein sequence ID" value="MCY3053510.1"/>
    <property type="molecule type" value="Genomic_DNA"/>
</dbReference>
<evidence type="ECO:0000313" key="12">
    <source>
        <dbReference type="Proteomes" id="UP001069145"/>
    </source>
</evidence>
<evidence type="ECO:0000256" key="7">
    <source>
        <dbReference type="RuleBase" id="RU363032"/>
    </source>
</evidence>
<dbReference type="Proteomes" id="UP001069145">
    <property type="component" value="Unassembled WGS sequence"/>
</dbReference>
<dbReference type="PROSITE" id="PS50928">
    <property type="entry name" value="ABC_TM1"/>
    <property type="match status" value="1"/>
</dbReference>
<evidence type="ECO:0000256" key="2">
    <source>
        <dbReference type="ARBA" id="ARBA00022448"/>
    </source>
</evidence>
<dbReference type="EMBL" id="CP065662">
    <property type="protein sequence ID" value="QPS01781.1"/>
    <property type="molecule type" value="Genomic_DNA"/>
</dbReference>
<dbReference type="PANTHER" id="PTHR30151">
    <property type="entry name" value="ALKANE SULFONATE ABC TRANSPORTER-RELATED, MEMBRANE SUBUNIT"/>
    <property type="match status" value="1"/>
</dbReference>
<keyword evidence="5 7" id="KW-1133">Transmembrane helix</keyword>
<dbReference type="Proteomes" id="UP000594771">
    <property type="component" value="Chromosome"/>
</dbReference>
<dbReference type="OrthoDB" id="9804353at2"/>
<feature type="transmembrane region" description="Helical" evidence="7">
    <location>
        <begin position="70"/>
        <end position="94"/>
    </location>
</feature>
<dbReference type="KEGG" id="aun:AWM73_08480"/>
<comment type="subcellular location">
    <subcellularLocation>
        <location evidence="1 7">Cell membrane</location>
        <topology evidence="1 7">Multi-pass membrane protein</topology>
    </subcellularLocation>
</comment>
<evidence type="ECO:0000256" key="3">
    <source>
        <dbReference type="ARBA" id="ARBA00022475"/>
    </source>
</evidence>
<evidence type="ECO:0000256" key="6">
    <source>
        <dbReference type="ARBA" id="ARBA00023136"/>
    </source>
</evidence>
<dbReference type="GO" id="GO:0010438">
    <property type="term" value="P:cellular response to sulfur starvation"/>
    <property type="evidence" value="ECO:0007669"/>
    <property type="project" value="TreeGrafter"/>
</dbReference>
<feature type="transmembrane region" description="Helical" evidence="7">
    <location>
        <begin position="114"/>
        <end position="142"/>
    </location>
</feature>
<dbReference type="CDD" id="cd06261">
    <property type="entry name" value="TM_PBP2"/>
    <property type="match status" value="1"/>
</dbReference>
<reference evidence="10 11" key="1">
    <citation type="submission" date="2020-12" db="EMBL/GenBank/DDBJ databases">
        <title>FDA dAtabase for Regulatory Grade micrObial Sequences (FDA-ARGOS): Supporting development and validation of Infectious Disease Dx tests.</title>
        <authorList>
            <person name="Sproer C."/>
            <person name="Gronow S."/>
            <person name="Severitt S."/>
            <person name="Schroder I."/>
            <person name="Tallon L."/>
            <person name="Sadzewicz L."/>
            <person name="Zhao X."/>
            <person name="Boylan J."/>
            <person name="Ott S."/>
            <person name="Bowen H."/>
            <person name="Vavikolanu K."/>
            <person name="Mehta A."/>
            <person name="Aluvathingal J."/>
            <person name="Nadendla S."/>
            <person name="Lowell S."/>
            <person name="Myers T."/>
            <person name="Yan Y."/>
            <person name="Sichtig H."/>
        </authorList>
    </citation>
    <scope>NUCLEOTIDE SEQUENCE [LARGE SCALE GENOMIC DNA]</scope>
    <source>
        <strain evidence="10 11">FDAARGOS_911</strain>
    </source>
</reference>
<keyword evidence="12" id="KW-1185">Reference proteome</keyword>
<keyword evidence="2 7" id="KW-0813">Transport</keyword>
<evidence type="ECO:0000313" key="11">
    <source>
        <dbReference type="Proteomes" id="UP000594771"/>
    </source>
</evidence>
<reference evidence="9" key="2">
    <citation type="submission" date="2022-09" db="EMBL/GenBank/DDBJ databases">
        <title>Aerococcus urinae taxonomy study.</title>
        <authorList>
            <person name="Christensen J."/>
            <person name="Senneby E."/>
        </authorList>
    </citation>
    <scope>NUCLEOTIDE SEQUENCE</scope>
    <source>
        <strain evidence="9">NLD-066-U95</strain>
    </source>
</reference>
<dbReference type="GO" id="GO:0055085">
    <property type="term" value="P:transmembrane transport"/>
    <property type="evidence" value="ECO:0007669"/>
    <property type="project" value="InterPro"/>
</dbReference>
<dbReference type="Pfam" id="PF00528">
    <property type="entry name" value="BPD_transp_1"/>
    <property type="match status" value="1"/>
</dbReference>
<comment type="similarity">
    <text evidence="7">Belongs to the binding-protein-dependent transport system permease family.</text>
</comment>
<dbReference type="RefSeq" id="WP_060778941.1">
    <property type="nucleotide sequence ID" value="NZ_CAJHLF010000006.1"/>
</dbReference>
<evidence type="ECO:0000313" key="10">
    <source>
        <dbReference type="EMBL" id="QPS01781.1"/>
    </source>
</evidence>
<dbReference type="GO" id="GO:0005886">
    <property type="term" value="C:plasma membrane"/>
    <property type="evidence" value="ECO:0007669"/>
    <property type="project" value="UniProtKB-SubCell"/>
</dbReference>
<keyword evidence="6 7" id="KW-0472">Membrane</keyword>
<feature type="transmembrane region" description="Helical" evidence="7">
    <location>
        <begin position="173"/>
        <end position="199"/>
    </location>
</feature>
<dbReference type="InterPro" id="IPR035906">
    <property type="entry name" value="MetI-like_sf"/>
</dbReference>
<dbReference type="InterPro" id="IPR000515">
    <property type="entry name" value="MetI-like"/>
</dbReference>